<organism evidence="2 3">
    <name type="scientific">Bacillus thuringiensis</name>
    <dbReference type="NCBI Taxonomy" id="1428"/>
    <lineage>
        <taxon>Bacteria</taxon>
        <taxon>Bacillati</taxon>
        <taxon>Bacillota</taxon>
        <taxon>Bacilli</taxon>
        <taxon>Bacillales</taxon>
        <taxon>Bacillaceae</taxon>
        <taxon>Bacillus</taxon>
        <taxon>Bacillus cereus group</taxon>
    </lineage>
</organism>
<dbReference type="PANTHER" id="PTHR34976">
    <property type="entry name" value="RIBONUCLEASE YQCG-RELATED"/>
    <property type="match status" value="1"/>
</dbReference>
<comment type="similarity">
    <text evidence="1">In the N-terminal section; belongs to the LXG family.</text>
</comment>
<dbReference type="Pfam" id="PF14412">
    <property type="entry name" value="AHH"/>
    <property type="match status" value="1"/>
</dbReference>
<sequence length="544" mass="59928">MSLNMYLGEVQNQTQSMNAVCVTTIQAMEQAIQSIDTFATDTVLQGQTYSSAKIFFVQTFRPLAQGIIYLCEELIRQNDAFPSDFQSQVASTDVIEQKIREQIQEINRMVASIEAISITTVLPGIDAMVIVLVEMRKKLQEKLEHLYEFNYTSSNNYNTALQLVASITAGLAEVQSGKGFSPVSGTFSTQGLNMDWTVSIQEIADERKRQVDNLLKEGSIEEGAVCKKPPEKSTSEKIIDGILAGTGQAVEDTIDGVVALGKWETWENMGYAFTHLNETLPAIWNTLSDSFINDVINGDAESRAKWGSYAFTQIGLGLIGDKGISKVTTLAKGAKFSTGVSSFANKLPLTDRLAFAGASGFGSNQIKSFEVLQKARETFMFSTTGRKSRVKDVQDVIQEYADKVLDRVTVEKEYPNSYTASQVLREELKDAGIDPPPYHNAAHHIVPWNDGRAVEIQKLMKEFEIDPNSAANGVFLPGYRAIDSKYVTTEAMHIGNHGPEYIELVYNTLTEIKEFGGTQADAVAALQTIREGLLDGSIKLNQPK</sequence>
<evidence type="ECO:0000256" key="1">
    <source>
        <dbReference type="ARBA" id="ARBA00034117"/>
    </source>
</evidence>
<gene>
    <name evidence="2" type="ORF">B4918_31715</name>
</gene>
<dbReference type="AlphaFoldDB" id="A0A9W3TJS4"/>
<dbReference type="InterPro" id="IPR032871">
    <property type="entry name" value="AHH_dom_containing"/>
</dbReference>
<dbReference type="PROSITE" id="PS51756">
    <property type="entry name" value="LXG"/>
    <property type="match status" value="1"/>
</dbReference>
<keyword evidence="2" id="KW-0614">Plasmid</keyword>
<proteinExistence type="inferred from homology"/>
<reference evidence="2 3" key="1">
    <citation type="submission" date="2017-03" db="EMBL/GenBank/DDBJ databases">
        <title>Complete genome sequence of Bacillus thuringiensis L-7601, a novel melanin producing strain.</title>
        <authorList>
            <person name="Cai J."/>
            <person name="Cao Z."/>
            <person name="Tan T."/>
        </authorList>
    </citation>
    <scope>NUCLEOTIDE SEQUENCE [LARGE SCALE GENOMIC DNA]</scope>
    <source>
        <strain evidence="2 3">L-7601</strain>
        <plasmid evidence="2 3">unnamed3</plasmid>
    </source>
</reference>
<protein>
    <submittedName>
        <fullName evidence="2">Cytoplasmic protein</fullName>
    </submittedName>
</protein>
<dbReference type="InterPro" id="IPR051768">
    <property type="entry name" value="Bact_secretion_toxin"/>
</dbReference>
<evidence type="ECO:0000313" key="3">
    <source>
        <dbReference type="Proteomes" id="UP000191057"/>
    </source>
</evidence>
<geneLocation type="plasmid" evidence="2 3">
    <name>unnamed3</name>
</geneLocation>
<dbReference type="EMBL" id="CP020005">
    <property type="protein sequence ID" value="AQY42472.1"/>
    <property type="molecule type" value="Genomic_DNA"/>
</dbReference>
<evidence type="ECO:0000313" key="2">
    <source>
        <dbReference type="EMBL" id="AQY42472.1"/>
    </source>
</evidence>
<dbReference type="PANTHER" id="PTHR34976:SF1">
    <property type="entry name" value="TOXIN BC_0920"/>
    <property type="match status" value="1"/>
</dbReference>
<dbReference type="InterPro" id="IPR006829">
    <property type="entry name" value="LXG_dom"/>
</dbReference>
<dbReference type="RefSeq" id="WP_079246486.1">
    <property type="nucleotide sequence ID" value="NZ_JARSYF010000002.1"/>
</dbReference>
<dbReference type="Proteomes" id="UP000191057">
    <property type="component" value="Plasmid unnamed3"/>
</dbReference>
<accession>A0A9W3TJS4</accession>
<name>A0A9W3TJS4_BACTU</name>
<dbReference type="Pfam" id="PF04740">
    <property type="entry name" value="LXG"/>
    <property type="match status" value="1"/>
</dbReference>